<dbReference type="InterPro" id="IPR014325">
    <property type="entry name" value="RNA_pol_sigma-E_actinobac"/>
</dbReference>
<comment type="caution">
    <text evidence="8">The sequence shown here is derived from an EMBL/GenBank/DDBJ whole genome shotgun (WGS) entry which is preliminary data.</text>
</comment>
<gene>
    <name evidence="8" type="ORF">EUA06_01125</name>
</gene>
<accession>A0A4Q2S6J5</accession>
<keyword evidence="4" id="KW-0238">DNA-binding</keyword>
<dbReference type="InterPro" id="IPR013325">
    <property type="entry name" value="RNA_pol_sigma_r2"/>
</dbReference>
<dbReference type="OrthoDB" id="3292386at2"/>
<dbReference type="InterPro" id="IPR039425">
    <property type="entry name" value="RNA_pol_sigma-70-like"/>
</dbReference>
<dbReference type="Pfam" id="PF04542">
    <property type="entry name" value="Sigma70_r2"/>
    <property type="match status" value="1"/>
</dbReference>
<feature type="domain" description="RNA polymerase sigma factor 70 region 4 type 2" evidence="7">
    <location>
        <begin position="104"/>
        <end position="155"/>
    </location>
</feature>
<dbReference type="SUPFAM" id="SSF88946">
    <property type="entry name" value="Sigma2 domain of RNA polymerase sigma factors"/>
    <property type="match status" value="1"/>
</dbReference>
<evidence type="ECO:0000313" key="9">
    <source>
        <dbReference type="Proteomes" id="UP000291838"/>
    </source>
</evidence>
<dbReference type="GO" id="GO:0003677">
    <property type="term" value="F:DNA binding"/>
    <property type="evidence" value="ECO:0007669"/>
    <property type="project" value="UniProtKB-KW"/>
</dbReference>
<dbReference type="InterPro" id="IPR036388">
    <property type="entry name" value="WH-like_DNA-bd_sf"/>
</dbReference>
<dbReference type="NCBIfam" id="TIGR02937">
    <property type="entry name" value="sigma70-ECF"/>
    <property type="match status" value="1"/>
</dbReference>
<dbReference type="RefSeq" id="WP_129473166.1">
    <property type="nucleotide sequence ID" value="NZ_SDWS01000001.1"/>
</dbReference>
<dbReference type="Pfam" id="PF08281">
    <property type="entry name" value="Sigma70_r4_2"/>
    <property type="match status" value="1"/>
</dbReference>
<dbReference type="PANTHER" id="PTHR43133:SF50">
    <property type="entry name" value="ECF RNA POLYMERASE SIGMA FACTOR SIGM"/>
    <property type="match status" value="1"/>
</dbReference>
<evidence type="ECO:0000259" key="7">
    <source>
        <dbReference type="Pfam" id="PF08281"/>
    </source>
</evidence>
<dbReference type="InterPro" id="IPR013324">
    <property type="entry name" value="RNA_pol_sigma_r3/r4-like"/>
</dbReference>
<dbReference type="Gene3D" id="1.10.10.10">
    <property type="entry name" value="Winged helix-like DNA-binding domain superfamily/Winged helix DNA-binding domain"/>
    <property type="match status" value="1"/>
</dbReference>
<keyword evidence="5" id="KW-0804">Transcription</keyword>
<dbReference type="CDD" id="cd06171">
    <property type="entry name" value="Sigma70_r4"/>
    <property type="match status" value="1"/>
</dbReference>
<evidence type="ECO:0000256" key="3">
    <source>
        <dbReference type="ARBA" id="ARBA00023082"/>
    </source>
</evidence>
<proteinExistence type="inferred from homology"/>
<keyword evidence="3" id="KW-0731">Sigma factor</keyword>
<dbReference type="Gene3D" id="1.10.1740.10">
    <property type="match status" value="1"/>
</dbReference>
<dbReference type="AlphaFoldDB" id="A0A4Q2S6J5"/>
<evidence type="ECO:0000256" key="2">
    <source>
        <dbReference type="ARBA" id="ARBA00023015"/>
    </source>
</evidence>
<keyword evidence="2" id="KW-0805">Transcription regulation</keyword>
<dbReference type="GO" id="GO:0006352">
    <property type="term" value="P:DNA-templated transcription initiation"/>
    <property type="evidence" value="ECO:0007669"/>
    <property type="project" value="InterPro"/>
</dbReference>
<organism evidence="8 9">
    <name type="scientific">Nocardioides glacieisoli</name>
    <dbReference type="NCBI Taxonomy" id="1168730"/>
    <lineage>
        <taxon>Bacteria</taxon>
        <taxon>Bacillati</taxon>
        <taxon>Actinomycetota</taxon>
        <taxon>Actinomycetes</taxon>
        <taxon>Propionibacteriales</taxon>
        <taxon>Nocardioidaceae</taxon>
        <taxon>Nocardioides</taxon>
    </lineage>
</organism>
<dbReference type="EMBL" id="SDWS01000001">
    <property type="protein sequence ID" value="RYB96214.1"/>
    <property type="molecule type" value="Genomic_DNA"/>
</dbReference>
<sequence length="165" mass="18885">MNRDERDAQFTDFVVGRLPHLRRIAYALTGDRHHAEDLLQTALAKLYVAWPRIHHEGGEEAYCRQILVRTNIDDLRRSWRREWPTEVLPEHAADAAPSIEERSALFDALQALPEQQRKVVVLRHWLGLSVRETASELGISDGTVKSHSSRGLSALEALLVQERHD</sequence>
<dbReference type="GO" id="GO:0016987">
    <property type="term" value="F:sigma factor activity"/>
    <property type="evidence" value="ECO:0007669"/>
    <property type="project" value="UniProtKB-KW"/>
</dbReference>
<comment type="similarity">
    <text evidence="1">Belongs to the sigma-70 factor family. ECF subfamily.</text>
</comment>
<protein>
    <submittedName>
        <fullName evidence="8">SigE family RNA polymerase sigma factor</fullName>
    </submittedName>
</protein>
<keyword evidence="9" id="KW-1185">Reference proteome</keyword>
<evidence type="ECO:0000259" key="6">
    <source>
        <dbReference type="Pfam" id="PF04542"/>
    </source>
</evidence>
<dbReference type="InterPro" id="IPR013249">
    <property type="entry name" value="RNA_pol_sigma70_r4_t2"/>
</dbReference>
<dbReference type="InterPro" id="IPR007627">
    <property type="entry name" value="RNA_pol_sigma70_r2"/>
</dbReference>
<evidence type="ECO:0000256" key="4">
    <source>
        <dbReference type="ARBA" id="ARBA00023125"/>
    </source>
</evidence>
<dbReference type="InterPro" id="IPR014284">
    <property type="entry name" value="RNA_pol_sigma-70_dom"/>
</dbReference>
<reference evidence="8 9" key="1">
    <citation type="submission" date="2019-01" db="EMBL/GenBank/DDBJ databases">
        <title>Novel species of Nocardioides.</title>
        <authorList>
            <person name="Liu Q."/>
            <person name="Xin Y.-H."/>
        </authorList>
    </citation>
    <scope>NUCLEOTIDE SEQUENCE [LARGE SCALE GENOMIC DNA]</scope>
    <source>
        <strain evidence="8 9">HLT3-15</strain>
    </source>
</reference>
<dbReference type="NCBIfam" id="TIGR02983">
    <property type="entry name" value="SigE-fam_strep"/>
    <property type="match status" value="1"/>
</dbReference>
<name>A0A4Q2S6J5_9ACTN</name>
<dbReference type="PANTHER" id="PTHR43133">
    <property type="entry name" value="RNA POLYMERASE ECF-TYPE SIGMA FACTO"/>
    <property type="match status" value="1"/>
</dbReference>
<feature type="domain" description="RNA polymerase sigma-70 region 2" evidence="6">
    <location>
        <begin position="18"/>
        <end position="81"/>
    </location>
</feature>
<evidence type="ECO:0000256" key="1">
    <source>
        <dbReference type="ARBA" id="ARBA00010641"/>
    </source>
</evidence>
<dbReference type="SUPFAM" id="SSF88659">
    <property type="entry name" value="Sigma3 and sigma4 domains of RNA polymerase sigma factors"/>
    <property type="match status" value="1"/>
</dbReference>
<evidence type="ECO:0000256" key="5">
    <source>
        <dbReference type="ARBA" id="ARBA00023163"/>
    </source>
</evidence>
<evidence type="ECO:0000313" key="8">
    <source>
        <dbReference type="EMBL" id="RYB96214.1"/>
    </source>
</evidence>
<dbReference type="Proteomes" id="UP000291838">
    <property type="component" value="Unassembled WGS sequence"/>
</dbReference>